<evidence type="ECO:0000256" key="1">
    <source>
        <dbReference type="SAM" id="Coils"/>
    </source>
</evidence>
<gene>
    <name evidence="3" type="ORF">M9Y10_028116</name>
</gene>
<reference evidence="3 4" key="1">
    <citation type="submission" date="2024-04" db="EMBL/GenBank/DDBJ databases">
        <title>Tritrichomonas musculus Genome.</title>
        <authorList>
            <person name="Alves-Ferreira E."/>
            <person name="Grigg M."/>
            <person name="Lorenzi H."/>
            <person name="Galac M."/>
        </authorList>
    </citation>
    <scope>NUCLEOTIDE SEQUENCE [LARGE SCALE GENOMIC DNA]</scope>
    <source>
        <strain evidence="3 4">EAF2021</strain>
    </source>
</reference>
<evidence type="ECO:0000259" key="2">
    <source>
        <dbReference type="SMART" id="SM00065"/>
    </source>
</evidence>
<dbReference type="SUPFAM" id="SSF55781">
    <property type="entry name" value="GAF domain-like"/>
    <property type="match status" value="2"/>
</dbReference>
<comment type="caution">
    <text evidence="3">The sequence shown here is derived from an EMBL/GenBank/DDBJ whole genome shotgun (WGS) entry which is preliminary data.</text>
</comment>
<dbReference type="InterPro" id="IPR003018">
    <property type="entry name" value="GAF"/>
</dbReference>
<evidence type="ECO:0000313" key="3">
    <source>
        <dbReference type="EMBL" id="KAK8890916.1"/>
    </source>
</evidence>
<dbReference type="Proteomes" id="UP001470230">
    <property type="component" value="Unassembled WGS sequence"/>
</dbReference>
<proteinExistence type="predicted"/>
<sequence>MNNSLFFDMNFGNDMYSYDIERIADLKSMAEYGKRTIKRLQDELKEVQQTIEKQMLIIDNINNLFATTKASTYCTNEQSIIYQTLSKESLQKKDSALPEILEPKGDLYNYPQTTEIISALKKANDFQDFFYDFPLAFVALFDQSPIQFNTDEIILEVETWPTERRIDFFTSFFEHLNSVAFFLSSLLSLVDCQSIPTMSEYLETGLSSILNCARVAFFMFDNEEDELIMEKHQLQMRMQLNNGIIFESLQKNKQSLVSRGFENISKDDLSLLKKNHVVLSVPVYCNSTPTALLLLYDKIGGFRQYDYIIGQTLSKFISQAIPIILMRQEQKKVSKMLHGSLDSFLQLVSAKDLKTFLKVVPSTFSQHFQCEDAKVYKISEDGQFFSEIVDEGKSESFPINTGIIGESISQMEAINVTHPEFSVSFCAAVDRSNPTVITNSILSCPILDEEKKFPRFVIALFNKKDLDSFTDLDIEKVKMVCENLNNIIISLLTSSDLTMAVENSEHMVSLYNSLFDMFAALSMKDNLNDSFNELREAIKKSIIEKVSVDLFYVERPYKNISSADGDYNARLSSDDIQDPIVHITSSSETKELLGEPTPTILSGLKSAEDEPIGLFKIIFENDSKLNSKKLNNLSVFQSSTSFIIKNDENPLKSQSKFEKSPQFKDLNDKPLEEILSFWQKLIGPIIDLIVKKNNILKLIRICDNVIDKLPSDPFLAVSVFNDLQCVLNSNNQKGEKNDHFEMTVIDKNDDFYQRTRDLIVSFSLLLASSQKETESLENDDDDQYFSNLKKSFDFTPDSKYNSILNDSKFDVFSFQNDFLNELIISALSNFGVLNFLSIDSKLAYSLIDELRSMHTSNGFQTWDLAVDHFQFASFLLQNLGKKVLITIEQITSILFYLLSLYCVPYLNDPEMNLDKPQVNSVYTPSELITKFYIENGEGIMPLSSFIAAVSRMNDQSAIKKESIDAIAPLMKKLDCTQSFDFLNTGELYIFITCISQYSYLSRSPEISKKWIDKRLKEEFSEDELQNDSNDSYSYEILMSQIDFELKSILMPTFGEIVKKDIKIDHIRKLFTSTMSAITENTI</sequence>
<protein>
    <recommendedName>
        <fullName evidence="2">GAF domain-containing protein</fullName>
    </recommendedName>
</protein>
<dbReference type="Gene3D" id="3.30.450.40">
    <property type="match status" value="1"/>
</dbReference>
<keyword evidence="4" id="KW-1185">Reference proteome</keyword>
<keyword evidence="1" id="KW-0175">Coiled coil</keyword>
<accession>A0ABR2KJH3</accession>
<feature type="coiled-coil region" evidence="1">
    <location>
        <begin position="30"/>
        <end position="57"/>
    </location>
</feature>
<dbReference type="InterPro" id="IPR036971">
    <property type="entry name" value="PDEase_catalytic_dom_sf"/>
</dbReference>
<dbReference type="InterPro" id="IPR029016">
    <property type="entry name" value="GAF-like_dom_sf"/>
</dbReference>
<dbReference type="Gene3D" id="1.10.1300.10">
    <property type="entry name" value="3'5'-cyclic nucleotide phosphodiesterase, catalytic domain"/>
    <property type="match status" value="1"/>
</dbReference>
<dbReference type="SUPFAM" id="SSF109604">
    <property type="entry name" value="HD-domain/PDEase-like"/>
    <property type="match status" value="1"/>
</dbReference>
<name>A0ABR2KJH3_9EUKA</name>
<organism evidence="3 4">
    <name type="scientific">Tritrichomonas musculus</name>
    <dbReference type="NCBI Taxonomy" id="1915356"/>
    <lineage>
        <taxon>Eukaryota</taxon>
        <taxon>Metamonada</taxon>
        <taxon>Parabasalia</taxon>
        <taxon>Tritrichomonadida</taxon>
        <taxon>Tritrichomonadidae</taxon>
        <taxon>Tritrichomonas</taxon>
    </lineage>
</organism>
<dbReference type="EMBL" id="JAPFFF010000004">
    <property type="protein sequence ID" value="KAK8890916.1"/>
    <property type="molecule type" value="Genomic_DNA"/>
</dbReference>
<dbReference type="SMART" id="SM00065">
    <property type="entry name" value="GAF"/>
    <property type="match status" value="1"/>
</dbReference>
<evidence type="ECO:0000313" key="4">
    <source>
        <dbReference type="Proteomes" id="UP001470230"/>
    </source>
</evidence>
<feature type="domain" description="GAF" evidence="2">
    <location>
        <begin position="352"/>
        <end position="498"/>
    </location>
</feature>